<dbReference type="InterPro" id="IPR011009">
    <property type="entry name" value="Kinase-like_dom_sf"/>
</dbReference>
<sequence length="438" mass="49835">MEYINTEDCGEMDPVEFIKCELVPKLVRNGKLSSQIDVAIKSCEASKLGEDGTFMRTQCYRVKVELLGVKSGITEKVSLVIKLTPPNIPTEFYEGGNYAQLFENECTTYQKILPLLQDLEIYYPKCFYSSLTPRKEIIVLSDFTQDGWSIAKPVTNLSLENILASVKLLGKFHGYSYGIKETNPELFSDIRKQLKLTSFNADTSGNDIWDILMTKSIGRGTNSIRETEEDRNSIPEEFLDDLEKYLENPMRVQRILNEPIEPLAVLCHGDFLSNNIAFKKNGTSTVMAMMFDFQTLRYSSPMVDLATFIANSTGVDIRKPHFDDIFGAYHTELVKALCEKWNKNEDELPSHYSYDNFLKEYAKYLPFGYSIAASFVPILHCPLADPIAEMKDFSAENENLDEFIAKNLVLGGETVNREFRSLIVDMYHLEKKTGIAIK</sequence>
<dbReference type="AlphaFoldDB" id="A0A1L8DKS8"/>
<dbReference type="InterPro" id="IPR015897">
    <property type="entry name" value="CHK_kinase-like"/>
</dbReference>
<evidence type="ECO:0000259" key="1">
    <source>
        <dbReference type="SMART" id="SM00587"/>
    </source>
</evidence>
<feature type="domain" description="CHK kinase-like" evidence="1">
    <location>
        <begin position="138"/>
        <end position="339"/>
    </location>
</feature>
<reference evidence="2" key="1">
    <citation type="submission" date="2016-12" db="EMBL/GenBank/DDBJ databases">
        <title>An insight into the sialome and mialome of the sand fly, Nyssomyia neivai.</title>
        <authorList>
            <person name="Sebastian V."/>
            <person name="Goulart T.M."/>
            <person name="Oliveira W."/>
            <person name="Calvo E."/>
            <person name="Oliveira L.F."/>
            <person name="Pinto M.C."/>
            <person name="Rosselino A.M."/>
            <person name="Ribeiro J.M."/>
        </authorList>
    </citation>
    <scope>NUCLEOTIDE SEQUENCE</scope>
</reference>
<name>A0A1L8DKS8_9DIPT</name>
<dbReference type="SUPFAM" id="SSF56112">
    <property type="entry name" value="Protein kinase-like (PK-like)"/>
    <property type="match status" value="1"/>
</dbReference>
<dbReference type="Gene3D" id="3.90.1200.10">
    <property type="match status" value="1"/>
</dbReference>
<dbReference type="EMBL" id="GFDF01007063">
    <property type="protein sequence ID" value="JAV07021.1"/>
    <property type="molecule type" value="Transcribed_RNA"/>
</dbReference>
<accession>A0A1L8DKS8</accession>
<evidence type="ECO:0000313" key="2">
    <source>
        <dbReference type="EMBL" id="JAV07021.1"/>
    </source>
</evidence>
<organism evidence="2">
    <name type="scientific">Nyssomyia neivai</name>
    <dbReference type="NCBI Taxonomy" id="330878"/>
    <lineage>
        <taxon>Eukaryota</taxon>
        <taxon>Metazoa</taxon>
        <taxon>Ecdysozoa</taxon>
        <taxon>Arthropoda</taxon>
        <taxon>Hexapoda</taxon>
        <taxon>Insecta</taxon>
        <taxon>Pterygota</taxon>
        <taxon>Neoptera</taxon>
        <taxon>Endopterygota</taxon>
        <taxon>Diptera</taxon>
        <taxon>Nematocera</taxon>
        <taxon>Psychodoidea</taxon>
        <taxon>Psychodidae</taxon>
        <taxon>Nyssomyia</taxon>
    </lineage>
</organism>
<protein>
    <submittedName>
        <fullName evidence="2">Putative juvenile hormone-inducible protein</fullName>
    </submittedName>
</protein>
<dbReference type="PANTHER" id="PTHR11012">
    <property type="entry name" value="PROTEIN KINASE-LIKE DOMAIN-CONTAINING"/>
    <property type="match status" value="1"/>
</dbReference>
<dbReference type="PANTHER" id="PTHR11012:SF8">
    <property type="entry name" value="JUVENILE HORMONE-INDUCIBLE PROTEIN 26"/>
    <property type="match status" value="1"/>
</dbReference>
<dbReference type="SMART" id="SM00587">
    <property type="entry name" value="CHK"/>
    <property type="match status" value="1"/>
</dbReference>
<proteinExistence type="predicted"/>
<dbReference type="Pfam" id="PF02958">
    <property type="entry name" value="EcKL"/>
    <property type="match status" value="1"/>
</dbReference>
<dbReference type="InterPro" id="IPR004119">
    <property type="entry name" value="EcKL"/>
</dbReference>